<evidence type="ECO:0000256" key="2">
    <source>
        <dbReference type="ARBA" id="ARBA00022833"/>
    </source>
</evidence>
<dbReference type="RefSeq" id="XP_026599717.1">
    <property type="nucleotide sequence ID" value="XM_026751985.1"/>
</dbReference>
<evidence type="ECO:0000256" key="5">
    <source>
        <dbReference type="ARBA" id="ARBA00023163"/>
    </source>
</evidence>
<keyword evidence="4" id="KW-0238">DNA-binding</keyword>
<protein>
    <recommendedName>
        <fullName evidence="10">Zn(II)2Cys6 transcription factor</fullName>
    </recommendedName>
</protein>
<dbReference type="InterPro" id="IPR052360">
    <property type="entry name" value="Transcr_Regulatory_Proteins"/>
</dbReference>
<keyword evidence="5" id="KW-0804">Transcription</keyword>
<keyword evidence="9" id="KW-1185">Reference proteome</keyword>
<dbReference type="GO" id="GO:0003677">
    <property type="term" value="F:DNA binding"/>
    <property type="evidence" value="ECO:0007669"/>
    <property type="project" value="UniProtKB-KW"/>
</dbReference>
<proteinExistence type="predicted"/>
<evidence type="ECO:0000256" key="7">
    <source>
        <dbReference type="SAM" id="MobiDB-lite"/>
    </source>
</evidence>
<evidence type="ECO:0000313" key="9">
    <source>
        <dbReference type="Proteomes" id="UP000256690"/>
    </source>
</evidence>
<evidence type="ECO:0008006" key="10">
    <source>
        <dbReference type="Google" id="ProtNLM"/>
    </source>
</evidence>
<evidence type="ECO:0000256" key="4">
    <source>
        <dbReference type="ARBA" id="ARBA00023125"/>
    </source>
</evidence>
<evidence type="ECO:0000256" key="1">
    <source>
        <dbReference type="ARBA" id="ARBA00022723"/>
    </source>
</evidence>
<comment type="caution">
    <text evidence="8">The sequence shown here is derived from an EMBL/GenBank/DDBJ whole genome shotgun (WGS) entry which is preliminary data.</text>
</comment>
<dbReference type="EMBL" id="PVWQ01000014">
    <property type="protein sequence ID" value="RDW64558.1"/>
    <property type="molecule type" value="Genomic_DNA"/>
</dbReference>
<accession>A0A3D8QSA4</accession>
<dbReference type="GO" id="GO:0046872">
    <property type="term" value="F:metal ion binding"/>
    <property type="evidence" value="ECO:0007669"/>
    <property type="project" value="UniProtKB-KW"/>
</dbReference>
<dbReference type="GeneID" id="38120339"/>
<name>A0A3D8QSA4_9EURO</name>
<gene>
    <name evidence="8" type="ORF">DSM5745_09969</name>
</gene>
<reference evidence="8 9" key="1">
    <citation type="journal article" date="2018" name="IMA Fungus">
        <title>IMA Genome-F 9: Draft genome sequence of Annulohypoxylon stygium, Aspergillus mulundensis, Berkeleyomyces basicola (syn. Thielaviopsis basicola), Ceratocystis smalleyi, two Cercospora beticola strains, Coleophoma cylindrospora, Fusarium fracticaudum, Phialophora cf. hyalina, and Morchella septimelata.</title>
        <authorList>
            <person name="Wingfield B.D."/>
            <person name="Bills G.F."/>
            <person name="Dong Y."/>
            <person name="Huang W."/>
            <person name="Nel W.J."/>
            <person name="Swalarsk-Parry B.S."/>
            <person name="Vaghefi N."/>
            <person name="Wilken P.M."/>
            <person name="An Z."/>
            <person name="de Beer Z.W."/>
            <person name="De Vos L."/>
            <person name="Chen L."/>
            <person name="Duong T.A."/>
            <person name="Gao Y."/>
            <person name="Hammerbacher A."/>
            <person name="Kikkert J.R."/>
            <person name="Li Y."/>
            <person name="Li H."/>
            <person name="Li K."/>
            <person name="Li Q."/>
            <person name="Liu X."/>
            <person name="Ma X."/>
            <person name="Naidoo K."/>
            <person name="Pethybridge S.J."/>
            <person name="Sun J."/>
            <person name="Steenkamp E.T."/>
            <person name="van der Nest M.A."/>
            <person name="van Wyk S."/>
            <person name="Wingfield M.J."/>
            <person name="Xiong C."/>
            <person name="Yue Q."/>
            <person name="Zhang X."/>
        </authorList>
    </citation>
    <scope>NUCLEOTIDE SEQUENCE [LARGE SCALE GENOMIC DNA]</scope>
    <source>
        <strain evidence="8 9">DSM 5745</strain>
    </source>
</reference>
<sequence length="333" mass="36667">MSQSEPAVLHASIALTSAYDAFAPAQIQDTVSTITPTPFLLRQYNRAIQALLANASLTNPVSVRVAAVSCILFICLEILRGDVNAMEVHFASGIKLLHQLQEQNRQSTTTRTNGHKVLVKHTPELFDDHLVDVFARLNLQFLMLGHGSQQKEAFVPSFQYSRGSLLARRFCSVEDARQSIIPTLLAIVYLIKEVERVTLTTNIQPPPLTTAMLEKQKALQAAMDDWIASYNNSFTSSFVPIPPLERLGLLMLQTYADVAMILLDTCPSVKETALSPGIRHLRVRSHVHDRHGPLSTPLLHSLEMPQSSDAPPGPLHTSAIRPYGRTLDGPNAG</sequence>
<dbReference type="AlphaFoldDB" id="A0A3D8QSA4"/>
<keyword evidence="3" id="KW-0805">Transcription regulation</keyword>
<feature type="region of interest" description="Disordered" evidence="7">
    <location>
        <begin position="288"/>
        <end position="333"/>
    </location>
</feature>
<evidence type="ECO:0000256" key="6">
    <source>
        <dbReference type="ARBA" id="ARBA00023242"/>
    </source>
</evidence>
<evidence type="ECO:0000256" key="3">
    <source>
        <dbReference type="ARBA" id="ARBA00023015"/>
    </source>
</evidence>
<dbReference type="Proteomes" id="UP000256690">
    <property type="component" value="Unassembled WGS sequence"/>
</dbReference>
<keyword evidence="6" id="KW-0539">Nucleus</keyword>
<organism evidence="8 9">
    <name type="scientific">Aspergillus mulundensis</name>
    <dbReference type="NCBI Taxonomy" id="1810919"/>
    <lineage>
        <taxon>Eukaryota</taxon>
        <taxon>Fungi</taxon>
        <taxon>Dikarya</taxon>
        <taxon>Ascomycota</taxon>
        <taxon>Pezizomycotina</taxon>
        <taxon>Eurotiomycetes</taxon>
        <taxon>Eurotiomycetidae</taxon>
        <taxon>Eurotiales</taxon>
        <taxon>Aspergillaceae</taxon>
        <taxon>Aspergillus</taxon>
        <taxon>Aspergillus subgen. Nidulantes</taxon>
    </lineage>
</organism>
<dbReference type="PANTHER" id="PTHR36206">
    <property type="entry name" value="ASPERCRYPTIN BIOSYNTHESIS CLUSTER-SPECIFIC TRANSCRIPTION REGULATOR ATNN-RELATED"/>
    <property type="match status" value="1"/>
</dbReference>
<keyword evidence="2" id="KW-0862">Zinc</keyword>
<evidence type="ECO:0000313" key="8">
    <source>
        <dbReference type="EMBL" id="RDW64558.1"/>
    </source>
</evidence>
<dbReference type="STRING" id="1810919.A0A3D8QSA4"/>
<keyword evidence="1" id="KW-0479">Metal-binding</keyword>
<dbReference type="PANTHER" id="PTHR36206:SF16">
    <property type="entry name" value="TRANSCRIPTION FACTOR DOMAIN-CONTAINING PROTEIN-RELATED"/>
    <property type="match status" value="1"/>
</dbReference>
<dbReference type="OrthoDB" id="2593732at2759"/>